<dbReference type="GO" id="GO:0005667">
    <property type="term" value="C:transcription regulator complex"/>
    <property type="evidence" value="ECO:0007669"/>
    <property type="project" value="TreeGrafter"/>
</dbReference>
<dbReference type="PROSITE" id="PS51029">
    <property type="entry name" value="MADF"/>
    <property type="match status" value="1"/>
</dbReference>
<feature type="compositionally biased region" description="Low complexity" evidence="1">
    <location>
        <begin position="94"/>
        <end position="106"/>
    </location>
</feature>
<keyword evidence="4" id="KW-1185">Reference proteome</keyword>
<dbReference type="GO" id="GO:0006357">
    <property type="term" value="P:regulation of transcription by RNA polymerase II"/>
    <property type="evidence" value="ECO:0007669"/>
    <property type="project" value="TreeGrafter"/>
</dbReference>
<feature type="domain" description="MADF" evidence="2">
    <location>
        <begin position="1"/>
        <end position="74"/>
    </location>
</feature>
<gene>
    <name evidence="3" type="ORF">HPB52_010952</name>
</gene>
<protein>
    <recommendedName>
        <fullName evidence="2">MADF domain-containing protein</fullName>
    </recommendedName>
</protein>
<dbReference type="Proteomes" id="UP000821837">
    <property type="component" value="Chromosome 5"/>
</dbReference>
<reference evidence="3" key="1">
    <citation type="journal article" date="2020" name="Cell">
        <title>Large-Scale Comparative Analyses of Tick Genomes Elucidate Their Genetic Diversity and Vector Capacities.</title>
        <authorList>
            <consortium name="Tick Genome and Microbiome Consortium (TIGMIC)"/>
            <person name="Jia N."/>
            <person name="Wang J."/>
            <person name="Shi W."/>
            <person name="Du L."/>
            <person name="Sun Y."/>
            <person name="Zhan W."/>
            <person name="Jiang J.F."/>
            <person name="Wang Q."/>
            <person name="Zhang B."/>
            <person name="Ji P."/>
            <person name="Bell-Sakyi L."/>
            <person name="Cui X.M."/>
            <person name="Yuan T.T."/>
            <person name="Jiang B.G."/>
            <person name="Yang W.F."/>
            <person name="Lam T.T."/>
            <person name="Chang Q.C."/>
            <person name="Ding S.J."/>
            <person name="Wang X.J."/>
            <person name="Zhu J.G."/>
            <person name="Ruan X.D."/>
            <person name="Zhao L."/>
            <person name="Wei J.T."/>
            <person name="Ye R.Z."/>
            <person name="Que T.C."/>
            <person name="Du C.H."/>
            <person name="Zhou Y.H."/>
            <person name="Cheng J.X."/>
            <person name="Dai P.F."/>
            <person name="Guo W.B."/>
            <person name="Han X.H."/>
            <person name="Huang E.J."/>
            <person name="Li L.F."/>
            <person name="Wei W."/>
            <person name="Gao Y.C."/>
            <person name="Liu J.Z."/>
            <person name="Shao H.Z."/>
            <person name="Wang X."/>
            <person name="Wang C.C."/>
            <person name="Yang T.C."/>
            <person name="Huo Q.B."/>
            <person name="Li W."/>
            <person name="Chen H.Y."/>
            <person name="Chen S.E."/>
            <person name="Zhou L.G."/>
            <person name="Ni X.B."/>
            <person name="Tian J.H."/>
            <person name="Sheng Y."/>
            <person name="Liu T."/>
            <person name="Pan Y.S."/>
            <person name="Xia L.Y."/>
            <person name="Li J."/>
            <person name="Zhao F."/>
            <person name="Cao W.C."/>
        </authorList>
    </citation>
    <scope>NUCLEOTIDE SEQUENCE</scope>
    <source>
        <strain evidence="3">Rsan-2018</strain>
    </source>
</reference>
<dbReference type="OrthoDB" id="6504436at2759"/>
<evidence type="ECO:0000313" key="3">
    <source>
        <dbReference type="EMBL" id="KAH7951643.1"/>
    </source>
</evidence>
<name>A0A9D4PRP3_RHISA</name>
<organism evidence="3 4">
    <name type="scientific">Rhipicephalus sanguineus</name>
    <name type="common">Brown dog tick</name>
    <name type="synonym">Ixodes sanguineus</name>
    <dbReference type="NCBI Taxonomy" id="34632"/>
    <lineage>
        <taxon>Eukaryota</taxon>
        <taxon>Metazoa</taxon>
        <taxon>Ecdysozoa</taxon>
        <taxon>Arthropoda</taxon>
        <taxon>Chelicerata</taxon>
        <taxon>Arachnida</taxon>
        <taxon>Acari</taxon>
        <taxon>Parasitiformes</taxon>
        <taxon>Ixodida</taxon>
        <taxon>Ixodoidea</taxon>
        <taxon>Ixodidae</taxon>
        <taxon>Rhipicephalinae</taxon>
        <taxon>Rhipicephalus</taxon>
        <taxon>Rhipicephalus</taxon>
    </lineage>
</organism>
<dbReference type="InterPro" id="IPR039353">
    <property type="entry name" value="TF_Adf1"/>
</dbReference>
<dbReference type="VEuPathDB" id="VectorBase:RSAN_028137"/>
<dbReference type="GO" id="GO:0005634">
    <property type="term" value="C:nucleus"/>
    <property type="evidence" value="ECO:0007669"/>
    <property type="project" value="TreeGrafter"/>
</dbReference>
<dbReference type="InterPro" id="IPR006578">
    <property type="entry name" value="MADF-dom"/>
</dbReference>
<proteinExistence type="predicted"/>
<reference evidence="3" key="2">
    <citation type="submission" date="2021-09" db="EMBL/GenBank/DDBJ databases">
        <authorList>
            <person name="Jia N."/>
            <person name="Wang J."/>
            <person name="Shi W."/>
            <person name="Du L."/>
            <person name="Sun Y."/>
            <person name="Zhan W."/>
            <person name="Jiang J."/>
            <person name="Wang Q."/>
            <person name="Zhang B."/>
            <person name="Ji P."/>
            <person name="Sakyi L.B."/>
            <person name="Cui X."/>
            <person name="Yuan T."/>
            <person name="Jiang B."/>
            <person name="Yang W."/>
            <person name="Lam T.T.-Y."/>
            <person name="Chang Q."/>
            <person name="Ding S."/>
            <person name="Wang X."/>
            <person name="Zhu J."/>
            <person name="Ruan X."/>
            <person name="Zhao L."/>
            <person name="Wei J."/>
            <person name="Que T."/>
            <person name="Du C."/>
            <person name="Cheng J."/>
            <person name="Dai P."/>
            <person name="Han X."/>
            <person name="Huang E."/>
            <person name="Gao Y."/>
            <person name="Liu J."/>
            <person name="Shao H."/>
            <person name="Ye R."/>
            <person name="Li L."/>
            <person name="Wei W."/>
            <person name="Wang X."/>
            <person name="Wang C."/>
            <person name="Huo Q."/>
            <person name="Li W."/>
            <person name="Guo W."/>
            <person name="Chen H."/>
            <person name="Chen S."/>
            <person name="Zhou L."/>
            <person name="Zhou L."/>
            <person name="Ni X."/>
            <person name="Tian J."/>
            <person name="Zhou Y."/>
            <person name="Sheng Y."/>
            <person name="Liu T."/>
            <person name="Pan Y."/>
            <person name="Xia L."/>
            <person name="Li J."/>
            <person name="Zhao F."/>
            <person name="Cao W."/>
        </authorList>
    </citation>
    <scope>NUCLEOTIDE SEQUENCE</scope>
    <source>
        <strain evidence="3">Rsan-2018</strain>
        <tissue evidence="3">Larvae</tissue>
    </source>
</reference>
<evidence type="ECO:0000259" key="2">
    <source>
        <dbReference type="PROSITE" id="PS51029"/>
    </source>
</evidence>
<dbReference type="AlphaFoldDB" id="A0A9D4PRP3"/>
<comment type="caution">
    <text evidence="3">The sequence shown here is derived from an EMBL/GenBank/DDBJ whole genome shotgun (WGS) entry which is preliminary data.</text>
</comment>
<dbReference type="PANTHER" id="PTHR12243">
    <property type="entry name" value="MADF DOMAIN TRANSCRIPTION FACTOR"/>
    <property type="match status" value="1"/>
</dbReference>
<dbReference type="EMBL" id="JABSTV010001251">
    <property type="protein sequence ID" value="KAH7951643.1"/>
    <property type="molecule type" value="Genomic_DNA"/>
</dbReference>
<accession>A0A9D4PRP3</accession>
<evidence type="ECO:0000256" key="1">
    <source>
        <dbReference type="SAM" id="MobiDB-lite"/>
    </source>
</evidence>
<feature type="region of interest" description="Disordered" evidence="1">
    <location>
        <begin position="94"/>
        <end position="123"/>
    </location>
</feature>
<evidence type="ECO:0000313" key="4">
    <source>
        <dbReference type="Proteomes" id="UP000821837"/>
    </source>
</evidence>
<dbReference type="PANTHER" id="PTHR12243:SF67">
    <property type="entry name" value="COREPRESSOR OF PANGOLIN, ISOFORM A-RELATED"/>
    <property type="match status" value="1"/>
</dbReference>
<sequence length="254" mass="28180">MWREVATAVLPGVNIDEAIDLVQKRWKPTRDKFRRLLILSKKGNKSGAGLDDVESATITWPYFQLLFFLKDTMETRATSGNYVSGARRQSAASLPSSLGAPLRPASQVQAASQPPRLDSPAVSVGPSVQELLGDVTQFDDHCFDTMSEASVHSDDASVVYTDTPAATTTVPQPAVVDVTSTPAQRKNRKRKNDEEVDSITRNVQDLCETLKRTEPRNEHEHFGLCLAKYMAKVPEERQLEMKVKLMEVVMEYGA</sequence>